<name>A0A9N7CTH0_9PROT</name>
<evidence type="ECO:0000313" key="3">
    <source>
        <dbReference type="EMBL" id="PYD67383.1"/>
    </source>
</evidence>
<accession>A0A9N7CTH0</accession>
<keyword evidence="1" id="KW-1133">Transmembrane helix</keyword>
<dbReference type="Proteomes" id="UP000189683">
    <property type="component" value="Chromosome"/>
</dbReference>
<keyword evidence="1" id="KW-0812">Transmembrane</keyword>
<evidence type="ECO:0000256" key="1">
    <source>
        <dbReference type="SAM" id="Phobius"/>
    </source>
</evidence>
<dbReference type="KEGG" id="kna:B0W47_00430"/>
<feature type="transmembrane region" description="Helical" evidence="1">
    <location>
        <begin position="130"/>
        <end position="150"/>
    </location>
</feature>
<gene>
    <name evidence="2" type="ORF">B0W47_00430</name>
    <name evidence="3" type="ORF">CDI09_03995</name>
</gene>
<reference evidence="2" key="2">
    <citation type="submission" date="2017-02" db="EMBL/GenBank/DDBJ databases">
        <authorList>
            <person name="Zhang H."/>
        </authorList>
    </citation>
    <scope>NUCLEOTIDE SEQUENCE</scope>
    <source>
        <strain evidence="2">RZS01</strain>
    </source>
</reference>
<keyword evidence="5" id="KW-1185">Reference proteome</keyword>
<proteinExistence type="predicted"/>
<evidence type="ECO:0000313" key="2">
    <source>
        <dbReference type="EMBL" id="AQU86170.1"/>
    </source>
</evidence>
<reference evidence="4" key="1">
    <citation type="submission" date="2017-02" db="EMBL/GenBank/DDBJ databases">
        <title>zhang.</title>
        <authorList>
            <person name="Zhang H."/>
        </authorList>
    </citation>
    <scope>NUCLEOTIDE SEQUENCE [LARGE SCALE GENOMIC DNA]</scope>
    <source>
        <strain evidence="4">RZS01</strain>
    </source>
</reference>
<dbReference type="EMBL" id="NIRT01000004">
    <property type="protein sequence ID" value="PYD67383.1"/>
    <property type="molecule type" value="Genomic_DNA"/>
</dbReference>
<keyword evidence="1" id="KW-0472">Membrane</keyword>
<dbReference type="EMBL" id="CP019875">
    <property type="protein sequence ID" value="AQU86170.1"/>
    <property type="molecule type" value="Genomic_DNA"/>
</dbReference>
<evidence type="ECO:0000313" key="5">
    <source>
        <dbReference type="Proteomes" id="UP000247512"/>
    </source>
</evidence>
<dbReference type="AlphaFoldDB" id="A0A9N7CTH0"/>
<organism evidence="2 4">
    <name type="scientific">Komagataeibacter nataicola</name>
    <dbReference type="NCBI Taxonomy" id="265960"/>
    <lineage>
        <taxon>Bacteria</taxon>
        <taxon>Pseudomonadati</taxon>
        <taxon>Pseudomonadota</taxon>
        <taxon>Alphaproteobacteria</taxon>
        <taxon>Acetobacterales</taxon>
        <taxon>Acetobacteraceae</taxon>
        <taxon>Komagataeibacter</taxon>
    </lineage>
</organism>
<protein>
    <submittedName>
        <fullName evidence="2">Uncharacterized protein</fullName>
    </submittedName>
</protein>
<dbReference type="Proteomes" id="UP000247512">
    <property type="component" value="Unassembled WGS sequence"/>
</dbReference>
<sequence length="153" mass="17085">MEMKTVDQALLDAIVNILEENCCNYSVFLKSVSIKPYENMDSVKTIKKAFGENVVVDNIRQIRKEDVWQILDSSLYYAGDAGAGPSAESLSSREFHAVVHNLRGQVENILGSATRVEAFRFREGHPAYPVFWNFALVFTGETFVTILIGSSSD</sequence>
<reference evidence="3 5" key="3">
    <citation type="submission" date="2017-06" db="EMBL/GenBank/DDBJ databases">
        <title>A draft genome sequence of Komagataeibacter nataicola LMG 1536.</title>
        <authorList>
            <person name="Skraban J."/>
            <person name="Cleenwerck I."/>
            <person name="Vandamme P."/>
            <person name="Trcek J."/>
        </authorList>
    </citation>
    <scope>NUCLEOTIDE SEQUENCE [LARGE SCALE GENOMIC DNA]</scope>
    <source>
        <strain evidence="3 5">LMG 1536</strain>
    </source>
</reference>
<evidence type="ECO:0000313" key="4">
    <source>
        <dbReference type="Proteomes" id="UP000189683"/>
    </source>
</evidence>